<evidence type="ECO:0000256" key="1">
    <source>
        <dbReference type="ARBA" id="ARBA00004193"/>
    </source>
</evidence>
<feature type="signal peptide" evidence="7">
    <location>
        <begin position="1"/>
        <end position="18"/>
    </location>
</feature>
<dbReference type="AlphaFoldDB" id="A0A7K3M5N6"/>
<dbReference type="InterPro" id="IPR028082">
    <property type="entry name" value="Peripla_BP_I"/>
</dbReference>
<keyword evidence="5" id="KW-0472">Membrane</keyword>
<evidence type="ECO:0000313" key="9">
    <source>
        <dbReference type="EMBL" id="NDL58556.1"/>
    </source>
</evidence>
<keyword evidence="3" id="KW-1003">Cell membrane</keyword>
<organism evidence="9 10">
    <name type="scientific">Phytoactinopolyspora mesophila</name>
    <dbReference type="NCBI Taxonomy" id="2650750"/>
    <lineage>
        <taxon>Bacteria</taxon>
        <taxon>Bacillati</taxon>
        <taxon>Actinomycetota</taxon>
        <taxon>Actinomycetes</taxon>
        <taxon>Jiangellales</taxon>
        <taxon>Jiangellaceae</taxon>
        <taxon>Phytoactinopolyspora</taxon>
    </lineage>
</organism>
<reference evidence="9 10" key="1">
    <citation type="submission" date="2019-11" db="EMBL/GenBank/DDBJ databases">
        <authorList>
            <person name="Li X.-J."/>
            <person name="Feng X.-M."/>
        </authorList>
    </citation>
    <scope>NUCLEOTIDE SEQUENCE [LARGE SCALE GENOMIC DNA]</scope>
    <source>
        <strain evidence="9 10">XMNu-373</strain>
    </source>
</reference>
<dbReference type="Gene3D" id="3.40.50.2300">
    <property type="match status" value="2"/>
</dbReference>
<feature type="domain" description="ABC transporter substrate-binding protein PnrA-like" evidence="8">
    <location>
        <begin position="39"/>
        <end position="337"/>
    </location>
</feature>
<feature type="chain" id="PRO_5038459457" evidence="7">
    <location>
        <begin position="19"/>
        <end position="338"/>
    </location>
</feature>
<evidence type="ECO:0000256" key="3">
    <source>
        <dbReference type="ARBA" id="ARBA00022475"/>
    </source>
</evidence>
<evidence type="ECO:0000256" key="4">
    <source>
        <dbReference type="ARBA" id="ARBA00022729"/>
    </source>
</evidence>
<dbReference type="InterPro" id="IPR050957">
    <property type="entry name" value="BMP_lipoprotein"/>
</dbReference>
<evidence type="ECO:0000256" key="7">
    <source>
        <dbReference type="SAM" id="SignalP"/>
    </source>
</evidence>
<comment type="caution">
    <text evidence="9">The sequence shown here is derived from an EMBL/GenBank/DDBJ whole genome shotgun (WGS) entry which is preliminary data.</text>
</comment>
<dbReference type="PANTHER" id="PTHR34296">
    <property type="entry name" value="TRANSCRIPTIONAL ACTIVATOR PROTEIN MED"/>
    <property type="match status" value="1"/>
</dbReference>
<evidence type="ECO:0000259" key="8">
    <source>
        <dbReference type="Pfam" id="PF02608"/>
    </source>
</evidence>
<keyword evidence="6" id="KW-0449">Lipoprotein</keyword>
<dbReference type="Pfam" id="PF02608">
    <property type="entry name" value="Bmp"/>
    <property type="match status" value="1"/>
</dbReference>
<evidence type="ECO:0000313" key="10">
    <source>
        <dbReference type="Proteomes" id="UP000460435"/>
    </source>
</evidence>
<comment type="similarity">
    <text evidence="2">Belongs to the BMP lipoprotein family.</text>
</comment>
<name>A0A7K3M5N6_9ACTN</name>
<gene>
    <name evidence="9" type="ORF">F7O44_15920</name>
</gene>
<dbReference type="PROSITE" id="PS51257">
    <property type="entry name" value="PROKAR_LIPOPROTEIN"/>
    <property type="match status" value="1"/>
</dbReference>
<dbReference type="GO" id="GO:0005886">
    <property type="term" value="C:plasma membrane"/>
    <property type="evidence" value="ECO:0007669"/>
    <property type="project" value="UniProtKB-SubCell"/>
</dbReference>
<comment type="subcellular location">
    <subcellularLocation>
        <location evidence="1">Cell membrane</location>
        <topology evidence="1">Lipid-anchor</topology>
    </subcellularLocation>
</comment>
<dbReference type="Proteomes" id="UP000460435">
    <property type="component" value="Unassembled WGS sequence"/>
</dbReference>
<evidence type="ECO:0000256" key="5">
    <source>
        <dbReference type="ARBA" id="ARBA00023136"/>
    </source>
</evidence>
<dbReference type="CDD" id="cd06354">
    <property type="entry name" value="PBP1_PrnA-like"/>
    <property type="match status" value="1"/>
</dbReference>
<dbReference type="PANTHER" id="PTHR34296:SF2">
    <property type="entry name" value="ABC TRANSPORTER GUANOSINE-BINDING PROTEIN NUPN"/>
    <property type="match status" value="1"/>
</dbReference>
<dbReference type="EMBL" id="WLZY01000005">
    <property type="protein sequence ID" value="NDL58556.1"/>
    <property type="molecule type" value="Genomic_DNA"/>
</dbReference>
<proteinExistence type="inferred from homology"/>
<sequence length="338" mass="35109">MKVAAGVAGLALLLGACASDDDDAGDSNGSGEDLQVGLAFDIGGRGDRSFNDSAAAGIERARDELGIEFQELSPNPDGSNRGELLRELADGGHDPIFGIGYAFFEEMDTVAEEYPEVQFVRVDGPPSDLDNVAVMTFADHEGSFLMGVAAALTTESGEVGIIGGNEGAVINAFGAGFKQGVEAADPGIEITDQRLASGEDPSGFADAAGARVAAEAMYERGIDVIYTPAGDSNVGTFQAAADAGAWAIGTDSDQYETVGDPELQDVILTSMLKRVDTAVFESISTYADEGSVESKAYDLSDEGVGYATSGGFLDDITDELEEYKQQIIDGEIEVSSTE</sequence>
<keyword evidence="10" id="KW-1185">Reference proteome</keyword>
<accession>A0A7K3M5N6</accession>
<dbReference type="SUPFAM" id="SSF53822">
    <property type="entry name" value="Periplasmic binding protein-like I"/>
    <property type="match status" value="1"/>
</dbReference>
<evidence type="ECO:0000256" key="6">
    <source>
        <dbReference type="ARBA" id="ARBA00023288"/>
    </source>
</evidence>
<evidence type="ECO:0000256" key="2">
    <source>
        <dbReference type="ARBA" id="ARBA00008610"/>
    </source>
</evidence>
<dbReference type="InterPro" id="IPR003760">
    <property type="entry name" value="PnrA-like"/>
</dbReference>
<keyword evidence="4 7" id="KW-0732">Signal</keyword>
<protein>
    <submittedName>
        <fullName evidence="9">BMP family ABC transporter substrate-binding protein</fullName>
    </submittedName>
</protein>